<evidence type="ECO:0000256" key="1">
    <source>
        <dbReference type="SAM" id="MobiDB-lite"/>
    </source>
</evidence>
<name>A0A117R2U9_9ACTN</name>
<dbReference type="Proteomes" id="UP000054375">
    <property type="component" value="Unassembled WGS sequence"/>
</dbReference>
<dbReference type="AlphaFoldDB" id="A0A117R2U9"/>
<dbReference type="EMBL" id="LMWV01000007">
    <property type="protein sequence ID" value="KUN67920.1"/>
    <property type="molecule type" value="Genomic_DNA"/>
</dbReference>
<evidence type="ECO:0000313" key="4">
    <source>
        <dbReference type="Proteomes" id="UP000054375"/>
    </source>
</evidence>
<proteinExistence type="predicted"/>
<comment type="caution">
    <text evidence="3">The sequence shown here is derived from an EMBL/GenBank/DDBJ whole genome shotgun (WGS) entry which is preliminary data.</text>
</comment>
<dbReference type="RefSeq" id="WP_062237192.1">
    <property type="nucleotide sequence ID" value="NZ_JBEPAT010000001.1"/>
</dbReference>
<evidence type="ECO:0000256" key="2">
    <source>
        <dbReference type="SAM" id="SignalP"/>
    </source>
</evidence>
<gene>
    <name evidence="3" type="ORF">AQJ54_12830</name>
</gene>
<feature type="chain" id="PRO_5038642810" evidence="2">
    <location>
        <begin position="26"/>
        <end position="140"/>
    </location>
</feature>
<keyword evidence="2" id="KW-0732">Signal</keyword>
<sequence length="140" mass="13994">MRTTSRTQTVLAAATLCAAAALATAAPVGAQPAQVPRATQSSTVYAWIDGWGGGTVTSRPAGISCHTTAWDPYSSEEPPPNSTGPCSASFPVGTTVTFTATPDPGSAVNGGPDPASLTVRSGYNAVWAMFCPTDGLCSAG</sequence>
<feature type="region of interest" description="Disordered" evidence="1">
    <location>
        <begin position="69"/>
        <end position="88"/>
    </location>
</feature>
<reference evidence="3 4" key="1">
    <citation type="submission" date="2015-10" db="EMBL/GenBank/DDBJ databases">
        <title>Draft genome sequence of Streptomyces griseorubiginosus DSM 40469, type strain for the species Streptomyces griseorubiginosus.</title>
        <authorList>
            <person name="Ruckert C."/>
            <person name="Winkler A."/>
            <person name="Kalinowski J."/>
            <person name="Kampfer P."/>
            <person name="Glaeser S."/>
        </authorList>
    </citation>
    <scope>NUCLEOTIDE SEQUENCE [LARGE SCALE GENOMIC DNA]</scope>
    <source>
        <strain evidence="3 4">DSM 40469</strain>
    </source>
</reference>
<feature type="signal peptide" evidence="2">
    <location>
        <begin position="1"/>
        <end position="25"/>
    </location>
</feature>
<evidence type="ECO:0000313" key="3">
    <source>
        <dbReference type="EMBL" id="KUN67920.1"/>
    </source>
</evidence>
<accession>A0A117R2U9</accession>
<organism evidence="3 4">
    <name type="scientific">Streptomyces griseorubiginosus</name>
    <dbReference type="NCBI Taxonomy" id="67304"/>
    <lineage>
        <taxon>Bacteria</taxon>
        <taxon>Bacillati</taxon>
        <taxon>Actinomycetota</taxon>
        <taxon>Actinomycetes</taxon>
        <taxon>Kitasatosporales</taxon>
        <taxon>Streptomycetaceae</taxon>
        <taxon>Streptomyces</taxon>
    </lineage>
</organism>
<keyword evidence="4" id="KW-1185">Reference proteome</keyword>
<protein>
    <submittedName>
        <fullName evidence="3">Uncharacterized protein</fullName>
    </submittedName>
</protein>